<organism evidence="2">
    <name type="scientific">Mycobacterium xenopi 4042</name>
    <dbReference type="NCBI Taxonomy" id="1299334"/>
    <lineage>
        <taxon>Bacteria</taxon>
        <taxon>Bacillati</taxon>
        <taxon>Actinomycetota</taxon>
        <taxon>Actinomycetes</taxon>
        <taxon>Mycobacteriales</taxon>
        <taxon>Mycobacteriaceae</taxon>
        <taxon>Mycobacterium</taxon>
    </lineage>
</organism>
<sequence length="225" mass="24144">MPLGIVAGLFSQARHDAKALGVFLGRYGLTSLTPADLGAWYVNARGLVTNALTSPHSVLQAAAAVVDDLGIGAAAASSELLRHGLEHRLTVLADAVTTALTRPETLPGVESAWTDVQNHFLSGSDPSCRHSPALSASFAGLPKHPPLQRDSPIPAHFTCVSCRGSTRRWWRRGEVPTARTSPRRCARSSTPSRPAAPTTIAGSRRRWPTRRILRCRPSRMCCRSG</sequence>
<protein>
    <submittedName>
        <fullName evidence="2">PglZ domain protein</fullName>
    </submittedName>
</protein>
<dbReference type="EMBL" id="JAOB01000090">
    <property type="protein sequence ID" value="EUA08684.1"/>
    <property type="molecule type" value="Genomic_DNA"/>
</dbReference>
<dbReference type="PATRIC" id="fig|1299334.3.peg.9232"/>
<accession>X7YNJ3</accession>
<evidence type="ECO:0000313" key="2">
    <source>
        <dbReference type="EMBL" id="EUA08684.1"/>
    </source>
</evidence>
<reference evidence="2" key="1">
    <citation type="submission" date="2014-01" db="EMBL/GenBank/DDBJ databases">
        <authorList>
            <person name="Brown-Elliot B."/>
            <person name="Wallace R."/>
            <person name="Lenaerts A."/>
            <person name="Ordway D."/>
            <person name="DeGroote M.A."/>
            <person name="Parker T."/>
            <person name="Sizemore C."/>
            <person name="Tallon L.J."/>
            <person name="Sadzewicz L.K."/>
            <person name="Sengamalay N."/>
            <person name="Fraser C.M."/>
            <person name="Hine E."/>
            <person name="Shefchek K.A."/>
            <person name="Das S.P."/>
            <person name="Tettelin H."/>
        </authorList>
    </citation>
    <scope>NUCLEOTIDE SEQUENCE [LARGE SCALE GENOMIC DNA]</scope>
    <source>
        <strain evidence="2">4042</strain>
    </source>
</reference>
<gene>
    <name evidence="2" type="ORF">I553_9740</name>
</gene>
<comment type="caution">
    <text evidence="2">The sequence shown here is derived from an EMBL/GenBank/DDBJ whole genome shotgun (WGS) entry which is preliminary data.</text>
</comment>
<name>X7YNJ3_MYCXE</name>
<feature type="region of interest" description="Disordered" evidence="1">
    <location>
        <begin position="175"/>
        <end position="203"/>
    </location>
</feature>
<evidence type="ECO:0000256" key="1">
    <source>
        <dbReference type="SAM" id="MobiDB-lite"/>
    </source>
</evidence>
<dbReference type="AlphaFoldDB" id="X7YNJ3"/>
<proteinExistence type="predicted"/>